<feature type="transmembrane region" description="Helical" evidence="1">
    <location>
        <begin position="30"/>
        <end position="53"/>
    </location>
</feature>
<dbReference type="eggNOG" id="COG2731">
    <property type="taxonomic scope" value="Bacteria"/>
</dbReference>
<sequence>MFFYQAIIILGVVLLLGLLVFVIRIKNRGLLAASVLLLSVAGAGAVLGVQNYFGSHIYVQNVDVSQLRRLTFSSKVRQSLDTVFADYTRTDADGLPTYRKTYDEKAGGVASTVTVTISVYPTKEEADRYFSMSQKFYDNRNFVPIDSSRSLKTDGVTHRYLTTFIKTQYGNYTDLIYLPSRMSSYSYVIVQDDNIMVTLSERAHKPVCTKNAVIKDLLGRLGM</sequence>
<reference evidence="2 3" key="1">
    <citation type="submission" date="2010-12" db="EMBL/GenBank/DDBJ databases">
        <title>Complete sequence of Ethanoligenens harbinense YUAN-3.</title>
        <authorList>
            <person name="Lucas S."/>
            <person name="Copeland A."/>
            <person name="Lapidus A."/>
            <person name="Cheng J.-F."/>
            <person name="Bruce D."/>
            <person name="Goodwin L."/>
            <person name="Pitluck S."/>
            <person name="Chertkov O."/>
            <person name="Misra M."/>
            <person name="Detter J.C."/>
            <person name="Han C."/>
            <person name="Tapia R."/>
            <person name="Land M."/>
            <person name="Hauser L."/>
            <person name="Jeffries C."/>
            <person name="Kyrpides N."/>
            <person name="Ivanova N."/>
            <person name="Mikhailova N."/>
            <person name="Wang A."/>
            <person name="Mouttaki H."/>
            <person name="He Z."/>
            <person name="Zhou J."/>
            <person name="Hemme C.L."/>
            <person name="Woyke T."/>
        </authorList>
    </citation>
    <scope>NUCLEOTIDE SEQUENCE [LARGE SCALE GENOMIC DNA]</scope>
    <source>
        <strain evidence="3">DSM 18485 / JCM 12961 / CGMCC 1.5033 / YUAN-3</strain>
    </source>
</reference>
<dbReference type="STRING" id="663278.Ethha_1311"/>
<feature type="transmembrane region" description="Helical" evidence="1">
    <location>
        <begin position="6"/>
        <end position="23"/>
    </location>
</feature>
<evidence type="ECO:0000313" key="3">
    <source>
        <dbReference type="Proteomes" id="UP000001551"/>
    </source>
</evidence>
<proteinExistence type="predicted"/>
<evidence type="ECO:0000313" key="2">
    <source>
        <dbReference type="EMBL" id="ADU26851.1"/>
    </source>
</evidence>
<protein>
    <submittedName>
        <fullName evidence="2">Uncharacterized protein</fullName>
    </submittedName>
</protein>
<dbReference type="EMBL" id="CP002400">
    <property type="protein sequence ID" value="ADU26851.1"/>
    <property type="molecule type" value="Genomic_DNA"/>
</dbReference>
<gene>
    <name evidence="2" type="ordered locus">Ethha_1311</name>
</gene>
<dbReference type="RefSeq" id="WP_013485206.1">
    <property type="nucleotide sequence ID" value="NC_014828.1"/>
</dbReference>
<keyword evidence="1" id="KW-0812">Transmembrane</keyword>
<evidence type="ECO:0000256" key="1">
    <source>
        <dbReference type="SAM" id="Phobius"/>
    </source>
</evidence>
<name>E6U684_ETHHY</name>
<dbReference type="HOGENOM" id="CLU_1238662_0_0_9"/>
<accession>E6U684</accession>
<dbReference type="Proteomes" id="UP000001551">
    <property type="component" value="Chromosome"/>
</dbReference>
<dbReference type="KEGG" id="eha:Ethha_1311"/>
<keyword evidence="3" id="KW-1185">Reference proteome</keyword>
<organism evidence="2 3">
    <name type="scientific">Ethanoligenens harbinense (strain DSM 18485 / JCM 12961 / CGMCC 1.5033 / YUAN-3)</name>
    <dbReference type="NCBI Taxonomy" id="663278"/>
    <lineage>
        <taxon>Bacteria</taxon>
        <taxon>Bacillati</taxon>
        <taxon>Bacillota</taxon>
        <taxon>Clostridia</taxon>
        <taxon>Eubacteriales</taxon>
        <taxon>Oscillospiraceae</taxon>
        <taxon>Ethanoligenens</taxon>
    </lineage>
</organism>
<keyword evidence="1" id="KW-0472">Membrane</keyword>
<keyword evidence="1" id="KW-1133">Transmembrane helix</keyword>
<dbReference type="AlphaFoldDB" id="E6U684"/>